<comment type="subcellular location">
    <subcellularLocation>
        <location evidence="1">Nucleus</location>
    </subcellularLocation>
</comment>
<proteinExistence type="predicted"/>
<feature type="region of interest" description="Disordered" evidence="4">
    <location>
        <begin position="1"/>
        <end position="30"/>
    </location>
</feature>
<dbReference type="PANTHER" id="PTHR46358:SF1">
    <property type="entry name" value="TONSOKU-LIKE PROTEIN"/>
    <property type="match status" value="1"/>
</dbReference>
<evidence type="ECO:0000256" key="1">
    <source>
        <dbReference type="ARBA" id="ARBA00004123"/>
    </source>
</evidence>
<dbReference type="PANTHER" id="PTHR46358">
    <property type="entry name" value="TONSOKU-LIKE PROTEIN"/>
    <property type="match status" value="1"/>
</dbReference>
<keyword evidence="6" id="KW-1185">Reference proteome</keyword>
<feature type="compositionally biased region" description="Low complexity" evidence="4">
    <location>
        <begin position="120"/>
        <end position="132"/>
    </location>
</feature>
<keyword evidence="2" id="KW-0677">Repeat</keyword>
<dbReference type="AlphaFoldDB" id="A0A182T0Z7"/>
<sequence>SVPARHRNAIYDDDNDQTEGSEDSPNEGDAIAIRSVYDSATKRKPSSGGVTEYQNVMKAMRKNLLSDEVSPKPSTSQKRRQTYVEEDDVDEAIDNWLIDDMKPAAKKSRVTGDFLGTPYKSSLGGSKSSSSLTHTPTSSQPVESSRVEPTTYADHSLIDSDDDDAFINMLDRNNTVESAFDVLMSNSARSFQSTKSRRNSSESRSSSFNARRRSSTYQSSLLEVGFERHFSPSPVGEQENDTPEPEYQSPVKATPEFSTSPVVVPEPVVVHQYIIRVILDTSETYTVHYDEKLISSTQTVAWLRDAVAKQYIMKHGKRPTIKLKPTTGFDQSSIDAVTLQELIEHNSPDGTILQAEVSGLEDVDLVQFYDEYTREHNLETHERFKNWLVVNRQIPSIALAPDFAYGPVIQRQNMLNMMFLMSFFQQDWLVQLELSINSITDDHIATLVRYLPACRQLRTLRLQLNLLTHKAVEMLCFGCTDPVDPLVDT</sequence>
<name>A0A182T0Z7_9DIPT</name>
<organism evidence="5 6">
    <name type="scientific">Anopheles maculatus</name>
    <dbReference type="NCBI Taxonomy" id="74869"/>
    <lineage>
        <taxon>Eukaryota</taxon>
        <taxon>Metazoa</taxon>
        <taxon>Ecdysozoa</taxon>
        <taxon>Arthropoda</taxon>
        <taxon>Hexapoda</taxon>
        <taxon>Insecta</taxon>
        <taxon>Pterygota</taxon>
        <taxon>Neoptera</taxon>
        <taxon>Endopterygota</taxon>
        <taxon>Diptera</taxon>
        <taxon>Nematocera</taxon>
        <taxon>Culicoidea</taxon>
        <taxon>Culicidae</taxon>
        <taxon>Anophelinae</taxon>
        <taxon>Anopheles</taxon>
        <taxon>Anopheles maculatus group</taxon>
    </lineage>
</organism>
<feature type="region of interest" description="Disordered" evidence="4">
    <location>
        <begin position="229"/>
        <end position="258"/>
    </location>
</feature>
<protein>
    <submittedName>
        <fullName evidence="5">Uncharacterized protein</fullName>
    </submittedName>
</protein>
<evidence type="ECO:0000313" key="5">
    <source>
        <dbReference type="EnsemblMetazoa" id="AMAM017422-PA"/>
    </source>
</evidence>
<feature type="compositionally biased region" description="Polar residues" evidence="4">
    <location>
        <begin position="133"/>
        <end position="143"/>
    </location>
</feature>
<dbReference type="InterPro" id="IPR032675">
    <property type="entry name" value="LRR_dom_sf"/>
</dbReference>
<dbReference type="VEuPathDB" id="VectorBase:AMAM017422"/>
<reference evidence="6" key="1">
    <citation type="submission" date="2013-09" db="EMBL/GenBank/DDBJ databases">
        <title>The Genome Sequence of Anopheles maculatus species B.</title>
        <authorList>
            <consortium name="The Broad Institute Genomics Platform"/>
            <person name="Neafsey D.E."/>
            <person name="Besansky N."/>
            <person name="Howell P."/>
            <person name="Walton C."/>
            <person name="Young S.K."/>
            <person name="Zeng Q."/>
            <person name="Gargeya S."/>
            <person name="Fitzgerald M."/>
            <person name="Haas B."/>
            <person name="Abouelleil A."/>
            <person name="Allen A.W."/>
            <person name="Alvarado L."/>
            <person name="Arachchi H.M."/>
            <person name="Berlin A.M."/>
            <person name="Chapman S.B."/>
            <person name="Gainer-Dewar J."/>
            <person name="Goldberg J."/>
            <person name="Griggs A."/>
            <person name="Gujja S."/>
            <person name="Hansen M."/>
            <person name="Howarth C."/>
            <person name="Imamovic A."/>
            <person name="Ireland A."/>
            <person name="Larimer J."/>
            <person name="McCowan C."/>
            <person name="Murphy C."/>
            <person name="Pearson M."/>
            <person name="Poon T.W."/>
            <person name="Priest M."/>
            <person name="Roberts A."/>
            <person name="Saif S."/>
            <person name="Shea T."/>
            <person name="Sisk P."/>
            <person name="Sykes S."/>
            <person name="Wortman J."/>
            <person name="Nusbaum C."/>
            <person name="Birren B."/>
        </authorList>
    </citation>
    <scope>NUCLEOTIDE SEQUENCE [LARGE SCALE GENOMIC DNA]</scope>
    <source>
        <strain evidence="6">maculatus3</strain>
    </source>
</reference>
<reference evidence="5" key="2">
    <citation type="submission" date="2020-05" db="UniProtKB">
        <authorList>
            <consortium name="EnsemblMetazoa"/>
        </authorList>
    </citation>
    <scope>IDENTIFICATION</scope>
    <source>
        <strain evidence="5">maculatus3</strain>
    </source>
</reference>
<keyword evidence="3" id="KW-0539">Nucleus</keyword>
<dbReference type="Gene3D" id="3.80.10.10">
    <property type="entry name" value="Ribonuclease Inhibitor"/>
    <property type="match status" value="1"/>
</dbReference>
<dbReference type="SUPFAM" id="SSF52047">
    <property type="entry name" value="RNI-like"/>
    <property type="match status" value="1"/>
</dbReference>
<evidence type="ECO:0000256" key="4">
    <source>
        <dbReference type="SAM" id="MobiDB-lite"/>
    </source>
</evidence>
<dbReference type="GO" id="GO:0000724">
    <property type="term" value="P:double-strand break repair via homologous recombination"/>
    <property type="evidence" value="ECO:0007669"/>
    <property type="project" value="TreeGrafter"/>
</dbReference>
<evidence type="ECO:0000256" key="2">
    <source>
        <dbReference type="ARBA" id="ARBA00022737"/>
    </source>
</evidence>
<feature type="region of interest" description="Disordered" evidence="4">
    <location>
        <begin position="190"/>
        <end position="216"/>
    </location>
</feature>
<evidence type="ECO:0000256" key="3">
    <source>
        <dbReference type="ARBA" id="ARBA00023242"/>
    </source>
</evidence>
<accession>A0A182T0Z7</accession>
<dbReference type="GO" id="GO:0031297">
    <property type="term" value="P:replication fork processing"/>
    <property type="evidence" value="ECO:0007669"/>
    <property type="project" value="TreeGrafter"/>
</dbReference>
<dbReference type="Proteomes" id="UP000075901">
    <property type="component" value="Unassembled WGS sequence"/>
</dbReference>
<dbReference type="GO" id="GO:0043596">
    <property type="term" value="C:nuclear replication fork"/>
    <property type="evidence" value="ECO:0007669"/>
    <property type="project" value="TreeGrafter"/>
</dbReference>
<evidence type="ECO:0000313" key="6">
    <source>
        <dbReference type="Proteomes" id="UP000075901"/>
    </source>
</evidence>
<dbReference type="InterPro" id="IPR052311">
    <property type="entry name" value="MMS22L-TONSL_complex_comp"/>
</dbReference>
<feature type="region of interest" description="Disordered" evidence="4">
    <location>
        <begin position="111"/>
        <end position="150"/>
    </location>
</feature>
<feature type="region of interest" description="Disordered" evidence="4">
    <location>
        <begin position="62"/>
        <end position="88"/>
    </location>
</feature>
<dbReference type="EnsemblMetazoa" id="AMAM017422-RA">
    <property type="protein sequence ID" value="AMAM017422-PA"/>
    <property type="gene ID" value="AMAM017422"/>
</dbReference>
<feature type="compositionally biased region" description="Acidic residues" evidence="4">
    <location>
        <begin position="11"/>
        <end position="26"/>
    </location>
</feature>